<dbReference type="Proteomes" id="UP000580250">
    <property type="component" value="Unassembled WGS sequence"/>
</dbReference>
<keyword evidence="6" id="KW-0868">Chloride</keyword>
<dbReference type="GO" id="GO:0005254">
    <property type="term" value="F:chloride channel activity"/>
    <property type="evidence" value="ECO:0007669"/>
    <property type="project" value="UniProtKB-KW"/>
</dbReference>
<dbReference type="InterPro" id="IPR000615">
    <property type="entry name" value="Bestrophin"/>
</dbReference>
<dbReference type="OrthoDB" id="201595at2759"/>
<comment type="caution">
    <text evidence="8">The sequence shown here is derived from an EMBL/GenBank/DDBJ whole genome shotgun (WGS) entry which is preliminary data.</text>
</comment>
<feature type="region of interest" description="Disordered" evidence="7">
    <location>
        <begin position="594"/>
        <end position="638"/>
    </location>
</feature>
<evidence type="ECO:0000256" key="5">
    <source>
        <dbReference type="ARBA" id="ARBA00034769"/>
    </source>
</evidence>
<dbReference type="EMBL" id="CAJEWN010000791">
    <property type="protein sequence ID" value="CAD2190153.1"/>
    <property type="molecule type" value="Genomic_DNA"/>
</dbReference>
<dbReference type="InterPro" id="IPR021134">
    <property type="entry name" value="Bestrophin-like"/>
</dbReference>
<keyword evidence="6" id="KW-0407">Ion channel</keyword>
<dbReference type="PANTHER" id="PTHR10736:SF33">
    <property type="entry name" value="BESTROPHIN HOMOLOG"/>
    <property type="match status" value="1"/>
</dbReference>
<evidence type="ECO:0000256" key="7">
    <source>
        <dbReference type="SAM" id="MobiDB-lite"/>
    </source>
</evidence>
<reference evidence="8 9" key="1">
    <citation type="submission" date="2020-08" db="EMBL/GenBank/DDBJ databases">
        <authorList>
            <person name="Koutsovoulos G."/>
            <person name="Danchin GJ E."/>
        </authorList>
    </citation>
    <scope>NUCLEOTIDE SEQUENCE [LARGE SCALE GENOMIC DNA]</scope>
</reference>
<feature type="compositionally biased region" description="Low complexity" evidence="7">
    <location>
        <begin position="549"/>
        <end position="575"/>
    </location>
</feature>
<evidence type="ECO:0000313" key="8">
    <source>
        <dbReference type="EMBL" id="CAD2190153.1"/>
    </source>
</evidence>
<keyword evidence="2 6" id="KW-0812">Transmembrane</keyword>
<keyword evidence="6" id="KW-0869">Chloride channel</keyword>
<keyword evidence="3 6" id="KW-1133">Transmembrane helix</keyword>
<comment type="function">
    <text evidence="6">Forms chloride channels.</text>
</comment>
<dbReference type="Pfam" id="PF01062">
    <property type="entry name" value="Bestrophin"/>
    <property type="match status" value="1"/>
</dbReference>
<feature type="compositionally biased region" description="Basic and acidic residues" evidence="7">
    <location>
        <begin position="482"/>
        <end position="495"/>
    </location>
</feature>
<accession>A0A6V7WT31</accession>
<proteinExistence type="inferred from homology"/>
<sequence>MTITYSLDVASSTLLGFHRLLLRWKGSIWKSIWPELTCWLCIYFSLSIWYRYIMSKQQQILFEDICIFFNTYSDYIPITFMLGFYVSAVFTRWGEIFMNLGWIDSPAILLATIVRGRSEEARNIRRNIIRYLVLVQAMVYRDISACVKKRFPTMDHLVTAGIMTSNELREFDAIETEHIKYLIIKNKFNIKIKKRYWTPIQWAFLLLRRARDQGLVDSDIIYVDMLEKIRQYRVNVLTLTLYDWVPIPLVYTQVVNLAVRSYFLIALFGRQYLIGERKEKTIDLFIPLMSIMQFLFYMGWIKVAEVLLNPLGEDDDDFETNWIIDRNLQVGLCIVDDCYGRVPGLEKDQFWEQSNPQLLYTAESASRPQNPMIGSCNDSNQQEDMLLLQPRRRRLMSTATGPEMSGGAHSNKAFHFDEFYRDKAPVVSDDDENNNNNIVPVYNHNPSRRMSVVYNDGGGPTRILDSIKRKFSRAAPTGGSRSGEHDFEKSFERTQRNSTKLTISNSDIPVQNFLWGASQLKDEIIENKDQPKQNEQKQKTEFLENLNTNLNINHSSPPTSPTISPSLPPLSTQQINNENNGNCLTQLPAIQEEESCGGEGINSQSSLSIDSVSSTNSSSLVQIEEQKKNSSGNEESKN</sequence>
<evidence type="ECO:0000256" key="3">
    <source>
        <dbReference type="ARBA" id="ARBA00022989"/>
    </source>
</evidence>
<dbReference type="GO" id="GO:0034707">
    <property type="term" value="C:chloride channel complex"/>
    <property type="evidence" value="ECO:0007669"/>
    <property type="project" value="UniProtKB-KW"/>
</dbReference>
<dbReference type="PANTHER" id="PTHR10736">
    <property type="entry name" value="BESTROPHIN"/>
    <property type="match status" value="1"/>
</dbReference>
<keyword evidence="6" id="KW-0406">Ion transport</keyword>
<keyword evidence="6" id="KW-1003">Cell membrane</keyword>
<feature type="region of interest" description="Disordered" evidence="7">
    <location>
        <begin position="549"/>
        <end position="582"/>
    </location>
</feature>
<feature type="compositionally biased region" description="Basic and acidic residues" evidence="7">
    <location>
        <begin position="624"/>
        <end position="638"/>
    </location>
</feature>
<comment type="similarity">
    <text evidence="5 6">Belongs to the anion channel-forming bestrophin (TC 1.A.46) family. Calcium-sensitive chloride channel subfamily.</text>
</comment>
<evidence type="ECO:0000256" key="6">
    <source>
        <dbReference type="RuleBase" id="RU363126"/>
    </source>
</evidence>
<evidence type="ECO:0000256" key="4">
    <source>
        <dbReference type="ARBA" id="ARBA00023136"/>
    </source>
</evidence>
<keyword evidence="4 6" id="KW-0472">Membrane</keyword>
<feature type="transmembrane region" description="Helical" evidence="6">
    <location>
        <begin position="32"/>
        <end position="53"/>
    </location>
</feature>
<feature type="region of interest" description="Disordered" evidence="7">
    <location>
        <begin position="471"/>
        <end position="496"/>
    </location>
</feature>
<gene>
    <name evidence="8" type="ORF">MENT_LOCUS42920</name>
</gene>
<protein>
    <recommendedName>
        <fullName evidence="6">Bestrophin homolog</fullName>
    </recommendedName>
</protein>
<dbReference type="AlphaFoldDB" id="A0A6V7WT31"/>
<evidence type="ECO:0000313" key="9">
    <source>
        <dbReference type="Proteomes" id="UP000580250"/>
    </source>
</evidence>
<evidence type="ECO:0000256" key="2">
    <source>
        <dbReference type="ARBA" id="ARBA00022692"/>
    </source>
</evidence>
<dbReference type="GO" id="GO:0005886">
    <property type="term" value="C:plasma membrane"/>
    <property type="evidence" value="ECO:0007669"/>
    <property type="project" value="UniProtKB-SubCell"/>
</dbReference>
<feature type="transmembrane region" description="Helical" evidence="6">
    <location>
        <begin position="65"/>
        <end position="90"/>
    </location>
</feature>
<organism evidence="8 9">
    <name type="scientific">Meloidogyne enterolobii</name>
    <name type="common">Root-knot nematode worm</name>
    <name type="synonym">Meloidogyne mayaguensis</name>
    <dbReference type="NCBI Taxonomy" id="390850"/>
    <lineage>
        <taxon>Eukaryota</taxon>
        <taxon>Metazoa</taxon>
        <taxon>Ecdysozoa</taxon>
        <taxon>Nematoda</taxon>
        <taxon>Chromadorea</taxon>
        <taxon>Rhabditida</taxon>
        <taxon>Tylenchina</taxon>
        <taxon>Tylenchomorpha</taxon>
        <taxon>Tylenchoidea</taxon>
        <taxon>Meloidogynidae</taxon>
        <taxon>Meloidogyninae</taxon>
        <taxon>Meloidogyne</taxon>
    </lineage>
</organism>
<comment type="subcellular location">
    <subcellularLocation>
        <location evidence="6">Cell membrane</location>
        <topology evidence="6">Multi-pass membrane protein</topology>
    </subcellularLocation>
    <subcellularLocation>
        <location evidence="1">Membrane</location>
    </subcellularLocation>
</comment>
<feature type="compositionally biased region" description="Low complexity" evidence="7">
    <location>
        <begin position="601"/>
        <end position="622"/>
    </location>
</feature>
<keyword evidence="6" id="KW-0813">Transport</keyword>
<evidence type="ECO:0000256" key="1">
    <source>
        <dbReference type="ARBA" id="ARBA00004370"/>
    </source>
</evidence>
<name>A0A6V7WT31_MELEN</name>